<dbReference type="NCBIfam" id="TIGR03344">
    <property type="entry name" value="VI_effect_Hcp1"/>
    <property type="match status" value="1"/>
</dbReference>
<dbReference type="EMBL" id="VFIO01000001">
    <property type="protein sequence ID" value="TWR92499.1"/>
    <property type="molecule type" value="Genomic_DNA"/>
</dbReference>
<accession>A0A5C5Q1A2</accession>
<evidence type="ECO:0000313" key="3">
    <source>
        <dbReference type="Proteomes" id="UP000317901"/>
    </source>
</evidence>
<dbReference type="InterPro" id="IPR008514">
    <property type="entry name" value="T6SS_Hcp"/>
</dbReference>
<dbReference type="Proteomes" id="UP000318428">
    <property type="component" value="Unassembled WGS sequence"/>
</dbReference>
<dbReference type="EMBL" id="VFIP01000011">
    <property type="protein sequence ID" value="TWR96468.1"/>
    <property type="molecule type" value="Genomic_DNA"/>
</dbReference>
<dbReference type="SUPFAM" id="SSF141452">
    <property type="entry name" value="Hcp1-like"/>
    <property type="match status" value="1"/>
</dbReference>
<protein>
    <submittedName>
        <fullName evidence="2">Hcp family type VI secretion system effector</fullName>
    </submittedName>
</protein>
<evidence type="ECO:0000313" key="2">
    <source>
        <dbReference type="EMBL" id="TWR96468.1"/>
    </source>
</evidence>
<reference evidence="3 4" key="1">
    <citation type="submission" date="2019-06" db="EMBL/GenBank/DDBJ databases">
        <title>Pseudomonas bimorpha sp. nov. isolated from bovine raw milk and skim milk concentrate.</title>
        <authorList>
            <person name="Hofmann K."/>
            <person name="Huptas C."/>
            <person name="Doll E."/>
            <person name="Scherer S."/>
            <person name="Wenning M."/>
        </authorList>
    </citation>
    <scope>NUCLEOTIDE SEQUENCE [LARGE SCALE GENOMIC DNA]</scope>
    <source>
        <strain evidence="1 4">DSM 108989</strain>
        <strain evidence="2 3">DSM 108990</strain>
    </source>
</reference>
<dbReference type="OrthoDB" id="5674026at2"/>
<sequence length="161" mass="17835">MASHGYMSISGKSQGLISAGCSTAESIGNKCQIGHRDEVMVLSFNHTMLNLGNLDRATHQPIAIVKNIDKSTPLLAQALTNREILECKINFYRTSPMGVQERFFTVDISGCILTELTLVMPHATLENDADIQEVMALSYREICWMHHIAGTSGYSSWDEDK</sequence>
<dbReference type="InterPro" id="IPR036624">
    <property type="entry name" value="Hcp1-lik_sf"/>
</dbReference>
<proteinExistence type="predicted"/>
<comment type="caution">
    <text evidence="2">The sequence shown here is derived from an EMBL/GenBank/DDBJ whole genome shotgun (WGS) entry which is preliminary data.</text>
</comment>
<dbReference type="Pfam" id="PF05638">
    <property type="entry name" value="T6SS_HCP"/>
    <property type="match status" value="1"/>
</dbReference>
<evidence type="ECO:0000313" key="4">
    <source>
        <dbReference type="Proteomes" id="UP000318428"/>
    </source>
</evidence>
<organism evidence="2 3">
    <name type="scientific">Pseudomonas saxonica</name>
    <dbReference type="NCBI Taxonomy" id="2600598"/>
    <lineage>
        <taxon>Bacteria</taxon>
        <taxon>Pseudomonadati</taxon>
        <taxon>Pseudomonadota</taxon>
        <taxon>Gammaproteobacteria</taxon>
        <taxon>Pseudomonadales</taxon>
        <taxon>Pseudomonadaceae</taxon>
        <taxon>Pseudomonas</taxon>
    </lineage>
</organism>
<keyword evidence="4" id="KW-1185">Reference proteome</keyword>
<name>A0A5C5Q1A2_9PSED</name>
<dbReference type="PANTHER" id="PTHR34319">
    <property type="entry name" value="MAJOR EXPORTED PROTEIN"/>
    <property type="match status" value="1"/>
</dbReference>
<dbReference type="RefSeq" id="WP_146383816.1">
    <property type="nucleotide sequence ID" value="NZ_CP142033.1"/>
</dbReference>
<dbReference type="PANTHER" id="PTHR34319:SF7">
    <property type="entry name" value="HNH ENDONUCLEASE DOMAIN-CONTAINING PROTEIN"/>
    <property type="match status" value="1"/>
</dbReference>
<dbReference type="AlphaFoldDB" id="A0A5C5Q1A2"/>
<gene>
    <name evidence="2" type="ORF">FJD37_07785</name>
    <name evidence="1" type="ORF">FJD38_02430</name>
</gene>
<dbReference type="InterPro" id="IPR052947">
    <property type="entry name" value="T6SS_Hcp1_domain"/>
</dbReference>
<dbReference type="Gene3D" id="2.30.110.20">
    <property type="entry name" value="Hcp1-like"/>
    <property type="match status" value="1"/>
</dbReference>
<dbReference type="Proteomes" id="UP000317901">
    <property type="component" value="Unassembled WGS sequence"/>
</dbReference>
<evidence type="ECO:0000313" key="1">
    <source>
        <dbReference type="EMBL" id="TWR92499.1"/>
    </source>
</evidence>